<organism evidence="1 2">
    <name type="scientific">Streptomyces rhizosphaericus</name>
    <dbReference type="NCBI Taxonomy" id="114699"/>
    <lineage>
        <taxon>Bacteria</taxon>
        <taxon>Bacillati</taxon>
        <taxon>Actinomycetota</taxon>
        <taxon>Actinomycetes</taxon>
        <taxon>Kitasatosporales</taxon>
        <taxon>Streptomycetaceae</taxon>
        <taxon>Streptomyces</taxon>
        <taxon>Streptomyces violaceusniger group</taxon>
    </lineage>
</organism>
<comment type="caution">
    <text evidence="1">The sequence shown here is derived from an EMBL/GenBank/DDBJ whole genome shotgun (WGS) entry which is preliminary data.</text>
</comment>
<accession>A0ABN1RPY7</accession>
<keyword evidence="2" id="KW-1185">Reference proteome</keyword>
<evidence type="ECO:0000313" key="2">
    <source>
        <dbReference type="Proteomes" id="UP001500418"/>
    </source>
</evidence>
<name>A0ABN1RPY7_9ACTN</name>
<proteinExistence type="predicted"/>
<sequence length="219" mass="23985">MQIDEARELVDEAPYVRFQSPVRNERGHFSGVFGLVNGLARNGKLSAEQERFRRANNDWYNAAYPDPSTVDPTVYDHELHPGAAAWFKPTSQDLIKRVDGYLEILAAHGIECRMIRSSNPGRVVYEDAYQIVVVPHEFSLALSPVGAAAAAEGTLTVGLATHTNPSGCYTTNVWPMIVTNNTDQVATVYNLPNCQGLAIGQVRPNESSVFEFGTSVSIS</sequence>
<dbReference type="Proteomes" id="UP001500418">
    <property type="component" value="Unassembled WGS sequence"/>
</dbReference>
<evidence type="ECO:0000313" key="1">
    <source>
        <dbReference type="EMBL" id="GAA0961364.1"/>
    </source>
</evidence>
<gene>
    <name evidence="1" type="ORF">GCM10009575_095550</name>
</gene>
<reference evidence="1 2" key="1">
    <citation type="journal article" date="2019" name="Int. J. Syst. Evol. Microbiol.">
        <title>The Global Catalogue of Microorganisms (GCM) 10K type strain sequencing project: providing services to taxonomists for standard genome sequencing and annotation.</title>
        <authorList>
            <consortium name="The Broad Institute Genomics Platform"/>
            <consortium name="The Broad Institute Genome Sequencing Center for Infectious Disease"/>
            <person name="Wu L."/>
            <person name="Ma J."/>
        </authorList>
    </citation>
    <scope>NUCLEOTIDE SEQUENCE [LARGE SCALE GENOMIC DNA]</scope>
    <source>
        <strain evidence="1 2">JCM 11444</strain>
    </source>
</reference>
<protein>
    <submittedName>
        <fullName evidence="1">Uncharacterized protein</fullName>
    </submittedName>
</protein>
<dbReference type="EMBL" id="BAAAID010000137">
    <property type="protein sequence ID" value="GAA0961364.1"/>
    <property type="molecule type" value="Genomic_DNA"/>
</dbReference>